<feature type="region of interest" description="Disordered" evidence="1">
    <location>
        <begin position="1"/>
        <end position="48"/>
    </location>
</feature>
<dbReference type="Proteomes" id="UP000268093">
    <property type="component" value="Unassembled WGS sequence"/>
</dbReference>
<feature type="region of interest" description="Disordered" evidence="1">
    <location>
        <begin position="68"/>
        <end position="124"/>
    </location>
</feature>
<reference evidence="2 3" key="1">
    <citation type="journal article" date="2018" name="New Phytol.">
        <title>Phylogenomics of Endogonaceae and evolution of mycorrhizas within Mucoromycota.</title>
        <authorList>
            <person name="Chang Y."/>
            <person name="Desiro A."/>
            <person name="Na H."/>
            <person name="Sandor L."/>
            <person name="Lipzen A."/>
            <person name="Clum A."/>
            <person name="Barry K."/>
            <person name="Grigoriev I.V."/>
            <person name="Martin F.M."/>
            <person name="Stajich J.E."/>
            <person name="Smith M.E."/>
            <person name="Bonito G."/>
            <person name="Spatafora J.W."/>
        </authorList>
    </citation>
    <scope>NUCLEOTIDE SEQUENCE [LARGE SCALE GENOMIC DNA]</scope>
    <source>
        <strain evidence="2 3">GMNB39</strain>
    </source>
</reference>
<feature type="compositionally biased region" description="Acidic residues" evidence="1">
    <location>
        <begin position="85"/>
        <end position="111"/>
    </location>
</feature>
<organism evidence="2 3">
    <name type="scientific">Jimgerdemannia flammicorona</name>
    <dbReference type="NCBI Taxonomy" id="994334"/>
    <lineage>
        <taxon>Eukaryota</taxon>
        <taxon>Fungi</taxon>
        <taxon>Fungi incertae sedis</taxon>
        <taxon>Mucoromycota</taxon>
        <taxon>Mucoromycotina</taxon>
        <taxon>Endogonomycetes</taxon>
        <taxon>Endogonales</taxon>
        <taxon>Endogonaceae</taxon>
        <taxon>Jimgerdemannia</taxon>
    </lineage>
</organism>
<sequence length="124" mass="14048">MAFFVQPSHSSYMDQNGSAQLGSANHDTSVTQESDSQAADTSSPASSLELVVEMTPQDWEDVEECFRNNARESLDFTWPEPGEEKQEEEEEEEEEEMEEGEVNDEGDEEEGNIFQNGVLMLREF</sequence>
<evidence type="ECO:0000256" key="1">
    <source>
        <dbReference type="SAM" id="MobiDB-lite"/>
    </source>
</evidence>
<proteinExistence type="predicted"/>
<comment type="caution">
    <text evidence="2">The sequence shown here is derived from an EMBL/GenBank/DDBJ whole genome shotgun (WGS) entry which is preliminary data.</text>
</comment>
<name>A0A433DL47_9FUNG</name>
<protein>
    <submittedName>
        <fullName evidence="2">Uncharacterized protein</fullName>
    </submittedName>
</protein>
<accession>A0A433DL47</accession>
<dbReference type="AlphaFoldDB" id="A0A433DL47"/>
<feature type="compositionally biased region" description="Polar residues" evidence="1">
    <location>
        <begin position="7"/>
        <end position="46"/>
    </location>
</feature>
<keyword evidence="3" id="KW-1185">Reference proteome</keyword>
<evidence type="ECO:0000313" key="2">
    <source>
        <dbReference type="EMBL" id="RUP51535.1"/>
    </source>
</evidence>
<dbReference type="EMBL" id="RBNI01000657">
    <property type="protein sequence ID" value="RUP51535.1"/>
    <property type="molecule type" value="Genomic_DNA"/>
</dbReference>
<gene>
    <name evidence="2" type="ORF">BC936DRAFT_147550</name>
</gene>
<evidence type="ECO:0000313" key="3">
    <source>
        <dbReference type="Proteomes" id="UP000268093"/>
    </source>
</evidence>